<reference evidence="1 3" key="1">
    <citation type="submission" date="2019-07" db="EMBL/GenBank/DDBJ databases">
        <title>Whole genome shotgun sequence of Cellulomonas hominis NBRC 16055.</title>
        <authorList>
            <person name="Hosoyama A."/>
            <person name="Uohara A."/>
            <person name="Ohji S."/>
            <person name="Ichikawa N."/>
        </authorList>
    </citation>
    <scope>NUCLEOTIDE SEQUENCE [LARGE SCALE GENOMIC DNA]</scope>
    <source>
        <strain evidence="1 3">NBRC 16055</strain>
    </source>
</reference>
<dbReference type="Proteomes" id="UP000321723">
    <property type="component" value="Unassembled WGS sequence"/>
</dbReference>
<organism evidence="1 3">
    <name type="scientific">Cellulomonas hominis</name>
    <dbReference type="NCBI Taxonomy" id="156981"/>
    <lineage>
        <taxon>Bacteria</taxon>
        <taxon>Bacillati</taxon>
        <taxon>Actinomycetota</taxon>
        <taxon>Actinomycetes</taxon>
        <taxon>Micrococcales</taxon>
        <taxon>Cellulomonadaceae</taxon>
        <taxon>Cellulomonas</taxon>
    </lineage>
</organism>
<proteinExistence type="predicted"/>
<name>A0A511FGN7_9CELL</name>
<dbReference type="Proteomes" id="UP000564629">
    <property type="component" value="Unassembled WGS sequence"/>
</dbReference>
<dbReference type="EMBL" id="BJVQ01000076">
    <property type="protein sequence ID" value="GEL48373.1"/>
    <property type="molecule type" value="Genomic_DNA"/>
</dbReference>
<reference evidence="2 4" key="2">
    <citation type="submission" date="2020-08" db="EMBL/GenBank/DDBJ databases">
        <title>Sequencing the genomes of 1000 actinobacteria strains.</title>
        <authorList>
            <person name="Klenk H.-P."/>
        </authorList>
    </citation>
    <scope>NUCLEOTIDE SEQUENCE [LARGE SCALE GENOMIC DNA]</scope>
    <source>
        <strain evidence="2 4">DSM 9581</strain>
    </source>
</reference>
<dbReference type="EMBL" id="JACHDN010000001">
    <property type="protein sequence ID" value="MBB5473983.1"/>
    <property type="molecule type" value="Genomic_DNA"/>
</dbReference>
<gene>
    <name evidence="1" type="ORF">CHO01_34890</name>
    <name evidence="2" type="ORF">HNR08_002719</name>
</gene>
<dbReference type="Gene3D" id="3.40.50.2000">
    <property type="entry name" value="Glycogen Phosphorylase B"/>
    <property type="match status" value="1"/>
</dbReference>
<dbReference type="OrthoDB" id="8555507at2"/>
<sequence>MTAPAGTAAVCVVGRTDFHSGMGTVTAAACEALARSFPVVLLPTRDFAASAGRDVQLPSGRRIPVVTSSEGYPVVLYADVLWNGAFDFNHRLVPDSGALRVAHIPYDSDELPPEWVDILNDRFDAVLFSSAHLEQVARASGVRCAVGTLPIALELERLLAAPYRRPAPGTTVIGSLSAFHDRKNLEPLVEAFVAAYGSDESVRLRLHSNLAIGGVYERVTALARTAPAQNVEITHGNLSVAERDALLSSFDGYVNCSSGEGYSIGPREALALGKPAALSDIGAHADLQGLPGVVPIAPAGRMPARYAEIDNRVFGAQSIVTAEAIGAALVELVGYCRSADLVPDAPVRRQRAAEFTLRTLTPAYERLVDPDSAAVRPRVPASPFTRLDEVAPLARAATGRHARRARPRGRLVVPLHDGGFFSIFNTYMTHLVWGLRDERVGMVLPHWDVTGLLERSEGRLTSYCYSNPGDGNMWLKLFEPLYDLTAAEMEDPAFLADGAFHPADLHNAGREPLLTHINAYELYRRPWFPRFRQQYHGILSDHVRLRPELRTELDGRLAPFRDDRLVVAVHVKHPSHAVEQPGLVMANHQTYVREVEAVVRERGVAVGSDDWRVFVATDQERVVDLFRETFGEHVIVFDDVDRVETATDEEFDRLDRDEQLREVHQLQHLRAADGSQRSWRLAWEVWRDAEAMAASDALLHVVSNVSTAVSYLGTRVEMRYLAP</sequence>
<dbReference type="GO" id="GO:0016740">
    <property type="term" value="F:transferase activity"/>
    <property type="evidence" value="ECO:0007669"/>
    <property type="project" value="UniProtKB-KW"/>
</dbReference>
<protein>
    <submittedName>
        <fullName evidence="2">Glycosyltransferase involved in cell wall biosynthesis</fullName>
    </submittedName>
</protein>
<comment type="caution">
    <text evidence="1">The sequence shown here is derived from an EMBL/GenBank/DDBJ whole genome shotgun (WGS) entry which is preliminary data.</text>
</comment>
<evidence type="ECO:0000313" key="1">
    <source>
        <dbReference type="EMBL" id="GEL48373.1"/>
    </source>
</evidence>
<keyword evidence="2" id="KW-0808">Transferase</keyword>
<dbReference type="SUPFAM" id="SSF53756">
    <property type="entry name" value="UDP-Glycosyltransferase/glycogen phosphorylase"/>
    <property type="match status" value="1"/>
</dbReference>
<evidence type="ECO:0000313" key="2">
    <source>
        <dbReference type="EMBL" id="MBB5473983.1"/>
    </source>
</evidence>
<dbReference type="PANTHER" id="PTHR46656">
    <property type="entry name" value="PUTATIVE-RELATED"/>
    <property type="match status" value="1"/>
</dbReference>
<evidence type="ECO:0000313" key="4">
    <source>
        <dbReference type="Proteomes" id="UP000564629"/>
    </source>
</evidence>
<keyword evidence="3" id="KW-1185">Reference proteome</keyword>
<evidence type="ECO:0000313" key="3">
    <source>
        <dbReference type="Proteomes" id="UP000321723"/>
    </source>
</evidence>
<dbReference type="AlphaFoldDB" id="A0A511FGN7"/>
<accession>A0A511FGN7</accession>
<dbReference type="RefSeq" id="WP_146840353.1">
    <property type="nucleotide sequence ID" value="NZ_BJVQ01000076.1"/>
</dbReference>
<dbReference type="Gene3D" id="3.40.50.11350">
    <property type="match status" value="1"/>
</dbReference>
<dbReference type="PANTHER" id="PTHR46656:SF3">
    <property type="entry name" value="PUTATIVE-RELATED"/>
    <property type="match status" value="1"/>
</dbReference>